<dbReference type="GO" id="GO:0005737">
    <property type="term" value="C:cytoplasm"/>
    <property type="evidence" value="ECO:0007669"/>
    <property type="project" value="UniProtKB-SubCell"/>
</dbReference>
<reference evidence="11 12" key="1">
    <citation type="submission" date="2017-08" db="EMBL/GenBank/DDBJ databases">
        <title>Substantial Increase in Enzyme Production by Combined Drug-Resistance Mutations in Paenibacillus agaridevorans.</title>
        <authorList>
            <person name="Tanaka Y."/>
            <person name="Funane K."/>
            <person name="Hosaka T."/>
            <person name="Shiwa Y."/>
            <person name="Fujita N."/>
            <person name="Miyazaki T."/>
            <person name="Yoshikawa H."/>
            <person name="Murakami K."/>
            <person name="Kasahara K."/>
            <person name="Inaoka T."/>
            <person name="Hiraga Y."/>
            <person name="Ochi K."/>
        </authorList>
    </citation>
    <scope>NUCLEOTIDE SEQUENCE [LARGE SCALE GENOMIC DNA]</scope>
    <source>
        <strain evidence="11 12">T-3040</strain>
    </source>
</reference>
<dbReference type="Proteomes" id="UP000245202">
    <property type="component" value="Unassembled WGS sequence"/>
</dbReference>
<accession>A0A2R5EQL2</accession>
<dbReference type="InterPro" id="IPR009057">
    <property type="entry name" value="Homeodomain-like_sf"/>
</dbReference>
<dbReference type="InterPro" id="IPR001789">
    <property type="entry name" value="Sig_transdc_resp-reg_receiver"/>
</dbReference>
<dbReference type="InterPro" id="IPR011006">
    <property type="entry name" value="CheY-like_superfamily"/>
</dbReference>
<sequence>MLKVIIADDERIQREGIAKHVDWQAYGMQIVGLAKDGVHALELIEKNGVDLLITDIKMPKMHGLELAERAQQLNPQVKILIISGYNDFEYARAAIELKAYAFLLKPILFDKLMQELDKIQSLFLKEQHRQHTLASLKEQIQESKPLLAEKLFQHILHGFLRDEEMIHNRMCTLSLPLPENGYDTLLLQIDAPLDSPEMDAKKQLTYLQFLDQLARFAAIEQQGQAFQTKENEFAIVLYASEPDGHSPVPDVIREVRENLLLPYNEMLTISISNRKARLSQLHEAYKECEAASRQKFYLGKGKDIYYLDSMTEQAFSANSDVFYEQLIQAVEIGNVNQVEQTIEEICKEFTQMSSGYKPFIKAFCFRTMSDLIRIIHESNEKIESVFGEEHRLWDRIYSFDTLPEIHEWLKETAVSACRHLHAKRTRKNTTIIETIIQNLETRYHEPITIDELAKRIHLTPNYISNIFKEYVGESIIDYLTKVRMKHAIRLLTDESVRIYEVAEQTGYNSTSYFSVVFKNMYGISPKEYRDQSLKS</sequence>
<dbReference type="PRINTS" id="PR00032">
    <property type="entry name" value="HTHARAC"/>
</dbReference>
<protein>
    <recommendedName>
        <fullName evidence="13">DNA-binding response regulator</fullName>
    </recommendedName>
</protein>
<dbReference type="EMBL" id="BDQX01000017">
    <property type="protein sequence ID" value="GBG05711.1"/>
    <property type="molecule type" value="Genomic_DNA"/>
</dbReference>
<dbReference type="CDD" id="cd17536">
    <property type="entry name" value="REC_YesN-like"/>
    <property type="match status" value="1"/>
</dbReference>
<feature type="domain" description="Response regulatory" evidence="10">
    <location>
        <begin position="3"/>
        <end position="120"/>
    </location>
</feature>
<evidence type="ECO:0000256" key="1">
    <source>
        <dbReference type="ARBA" id="ARBA00004496"/>
    </source>
</evidence>
<evidence type="ECO:0000313" key="11">
    <source>
        <dbReference type="EMBL" id="GBG05711.1"/>
    </source>
</evidence>
<dbReference type="Gene3D" id="1.10.10.60">
    <property type="entry name" value="Homeodomain-like"/>
    <property type="match status" value="2"/>
</dbReference>
<keyword evidence="5" id="KW-0805">Transcription regulation</keyword>
<keyword evidence="4" id="KW-0902">Two-component regulatory system</keyword>
<dbReference type="SUPFAM" id="SSF46689">
    <property type="entry name" value="Homeodomain-like"/>
    <property type="match status" value="2"/>
</dbReference>
<dbReference type="InterPro" id="IPR018060">
    <property type="entry name" value="HTH_AraC"/>
</dbReference>
<comment type="subcellular location">
    <subcellularLocation>
        <location evidence="1">Cytoplasm</location>
    </subcellularLocation>
</comment>
<keyword evidence="7" id="KW-0804">Transcription</keyword>
<evidence type="ECO:0008006" key="13">
    <source>
        <dbReference type="Google" id="ProtNLM"/>
    </source>
</evidence>
<dbReference type="SMART" id="SM00448">
    <property type="entry name" value="REC"/>
    <property type="match status" value="1"/>
</dbReference>
<dbReference type="SMART" id="SM00342">
    <property type="entry name" value="HTH_ARAC"/>
    <property type="match status" value="1"/>
</dbReference>
<dbReference type="SUPFAM" id="SSF52172">
    <property type="entry name" value="CheY-like"/>
    <property type="match status" value="1"/>
</dbReference>
<dbReference type="PROSITE" id="PS50110">
    <property type="entry name" value="RESPONSE_REGULATORY"/>
    <property type="match status" value="1"/>
</dbReference>
<dbReference type="Gene3D" id="3.40.50.2300">
    <property type="match status" value="1"/>
</dbReference>
<dbReference type="GO" id="GO:0043565">
    <property type="term" value="F:sequence-specific DNA binding"/>
    <property type="evidence" value="ECO:0007669"/>
    <property type="project" value="InterPro"/>
</dbReference>
<evidence type="ECO:0000256" key="2">
    <source>
        <dbReference type="ARBA" id="ARBA00022490"/>
    </source>
</evidence>
<feature type="domain" description="HTH araC/xylS-type" evidence="9">
    <location>
        <begin position="433"/>
        <end position="531"/>
    </location>
</feature>
<dbReference type="GO" id="GO:0003700">
    <property type="term" value="F:DNA-binding transcription factor activity"/>
    <property type="evidence" value="ECO:0007669"/>
    <property type="project" value="InterPro"/>
</dbReference>
<dbReference type="AlphaFoldDB" id="A0A2R5EQL2"/>
<name>A0A2R5EQL2_9BACL</name>
<comment type="caution">
    <text evidence="11">The sequence shown here is derived from an EMBL/GenBank/DDBJ whole genome shotgun (WGS) entry which is preliminary data.</text>
</comment>
<dbReference type="Pfam" id="PF12833">
    <property type="entry name" value="HTH_18"/>
    <property type="match status" value="1"/>
</dbReference>
<organism evidence="11 12">
    <name type="scientific">Paenibacillus agaridevorans</name>
    <dbReference type="NCBI Taxonomy" id="171404"/>
    <lineage>
        <taxon>Bacteria</taxon>
        <taxon>Bacillati</taxon>
        <taxon>Bacillota</taxon>
        <taxon>Bacilli</taxon>
        <taxon>Bacillales</taxon>
        <taxon>Paenibacillaceae</taxon>
        <taxon>Paenibacillus</taxon>
    </lineage>
</organism>
<dbReference type="PROSITE" id="PS00041">
    <property type="entry name" value="HTH_ARAC_FAMILY_1"/>
    <property type="match status" value="1"/>
</dbReference>
<evidence type="ECO:0000256" key="6">
    <source>
        <dbReference type="ARBA" id="ARBA00023125"/>
    </source>
</evidence>
<dbReference type="InterPro" id="IPR051552">
    <property type="entry name" value="HptR"/>
</dbReference>
<dbReference type="InterPro" id="IPR018062">
    <property type="entry name" value="HTH_AraC-typ_CS"/>
</dbReference>
<dbReference type="GO" id="GO:0000160">
    <property type="term" value="P:phosphorelay signal transduction system"/>
    <property type="evidence" value="ECO:0007669"/>
    <property type="project" value="UniProtKB-KW"/>
</dbReference>
<dbReference type="PANTHER" id="PTHR42713:SF3">
    <property type="entry name" value="TRANSCRIPTIONAL REGULATORY PROTEIN HPTR"/>
    <property type="match status" value="1"/>
</dbReference>
<evidence type="ECO:0000313" key="12">
    <source>
        <dbReference type="Proteomes" id="UP000245202"/>
    </source>
</evidence>
<evidence type="ECO:0000256" key="5">
    <source>
        <dbReference type="ARBA" id="ARBA00023015"/>
    </source>
</evidence>
<dbReference type="Pfam" id="PF00072">
    <property type="entry name" value="Response_reg"/>
    <property type="match status" value="1"/>
</dbReference>
<keyword evidence="3 8" id="KW-0597">Phosphoprotein</keyword>
<keyword evidence="2" id="KW-0963">Cytoplasm</keyword>
<dbReference type="PROSITE" id="PS01124">
    <property type="entry name" value="HTH_ARAC_FAMILY_2"/>
    <property type="match status" value="1"/>
</dbReference>
<evidence type="ECO:0000259" key="10">
    <source>
        <dbReference type="PROSITE" id="PS50110"/>
    </source>
</evidence>
<evidence type="ECO:0000256" key="3">
    <source>
        <dbReference type="ARBA" id="ARBA00022553"/>
    </source>
</evidence>
<proteinExistence type="predicted"/>
<keyword evidence="6" id="KW-0238">DNA-binding</keyword>
<evidence type="ECO:0000256" key="4">
    <source>
        <dbReference type="ARBA" id="ARBA00023012"/>
    </source>
</evidence>
<gene>
    <name evidence="11" type="ORF">PAT3040_00195</name>
</gene>
<dbReference type="PANTHER" id="PTHR42713">
    <property type="entry name" value="HISTIDINE KINASE-RELATED"/>
    <property type="match status" value="1"/>
</dbReference>
<dbReference type="InterPro" id="IPR020449">
    <property type="entry name" value="Tscrpt_reg_AraC-type_HTH"/>
</dbReference>
<feature type="modified residue" description="4-aspartylphosphate" evidence="8">
    <location>
        <position position="55"/>
    </location>
</feature>
<evidence type="ECO:0000256" key="8">
    <source>
        <dbReference type="PROSITE-ProRule" id="PRU00169"/>
    </source>
</evidence>
<evidence type="ECO:0000259" key="9">
    <source>
        <dbReference type="PROSITE" id="PS01124"/>
    </source>
</evidence>
<keyword evidence="12" id="KW-1185">Reference proteome</keyword>
<evidence type="ECO:0000256" key="7">
    <source>
        <dbReference type="ARBA" id="ARBA00023163"/>
    </source>
</evidence>